<dbReference type="InterPro" id="IPR052920">
    <property type="entry name" value="DNA-binding_regulatory"/>
</dbReference>
<dbReference type="SUPFAM" id="SSF53474">
    <property type="entry name" value="alpha/beta-Hydrolases"/>
    <property type="match status" value="1"/>
</dbReference>
<dbReference type="Gene3D" id="3.40.50.1820">
    <property type="entry name" value="alpha/beta hydrolase"/>
    <property type="match status" value="1"/>
</dbReference>
<dbReference type="Proteomes" id="UP000051048">
    <property type="component" value="Unassembled WGS sequence"/>
</dbReference>
<dbReference type="PANTHER" id="PTHR43358:SF4">
    <property type="entry name" value="ALPHA_BETA HYDROLASE FOLD-1 DOMAIN-CONTAINING PROTEIN"/>
    <property type="match status" value="1"/>
</dbReference>
<protein>
    <submittedName>
        <fullName evidence="2">Family S9 peptidase</fullName>
    </submittedName>
</protein>
<accession>A0A0R1U227</accession>
<evidence type="ECO:0000313" key="3">
    <source>
        <dbReference type="Proteomes" id="UP000051048"/>
    </source>
</evidence>
<dbReference type="EMBL" id="AZFH01000001">
    <property type="protein sequence ID" value="KRL85283.1"/>
    <property type="molecule type" value="Genomic_DNA"/>
</dbReference>
<gene>
    <name evidence="2" type="ORF">FC36_GL000654</name>
</gene>
<dbReference type="InterPro" id="IPR029058">
    <property type="entry name" value="AB_hydrolase_fold"/>
</dbReference>
<reference evidence="2 3" key="1">
    <citation type="journal article" date="2015" name="Genome Announc.">
        <title>Expanding the biotechnology potential of lactobacilli through comparative genomics of 213 strains and associated genera.</title>
        <authorList>
            <person name="Sun Z."/>
            <person name="Harris H.M."/>
            <person name="McCann A."/>
            <person name="Guo C."/>
            <person name="Argimon S."/>
            <person name="Zhang W."/>
            <person name="Yang X."/>
            <person name="Jeffery I.B."/>
            <person name="Cooney J.C."/>
            <person name="Kagawa T.F."/>
            <person name="Liu W."/>
            <person name="Song Y."/>
            <person name="Salvetti E."/>
            <person name="Wrobel A."/>
            <person name="Rasinkangas P."/>
            <person name="Parkhill J."/>
            <person name="Rea M.C."/>
            <person name="O'Sullivan O."/>
            <person name="Ritari J."/>
            <person name="Douillard F.P."/>
            <person name="Paul Ross R."/>
            <person name="Yang R."/>
            <person name="Briner A.E."/>
            <person name="Felis G.E."/>
            <person name="de Vos W.M."/>
            <person name="Barrangou R."/>
            <person name="Klaenhammer T.R."/>
            <person name="Caufield P.W."/>
            <person name="Cui Y."/>
            <person name="Zhang H."/>
            <person name="O'Toole P.W."/>
        </authorList>
    </citation>
    <scope>NUCLEOTIDE SEQUENCE [LARGE SCALE GENOMIC DNA]</scope>
    <source>
        <strain evidence="2 3">DSM 15833</strain>
    </source>
</reference>
<dbReference type="AlphaFoldDB" id="A0A0R1U227"/>
<organism evidence="2 3">
    <name type="scientific">Ligilactobacillus equi DSM 15833 = JCM 10991</name>
    <dbReference type="NCBI Taxonomy" id="1423740"/>
    <lineage>
        <taxon>Bacteria</taxon>
        <taxon>Bacillati</taxon>
        <taxon>Bacillota</taxon>
        <taxon>Bacilli</taxon>
        <taxon>Lactobacillales</taxon>
        <taxon>Lactobacillaceae</taxon>
        <taxon>Ligilactobacillus</taxon>
    </lineage>
</organism>
<dbReference type="PATRIC" id="fig|1423740.3.peg.700"/>
<dbReference type="STRING" id="1423740.FC36_GL000654"/>
<dbReference type="Pfam" id="PF12146">
    <property type="entry name" value="Hydrolase_4"/>
    <property type="match status" value="1"/>
</dbReference>
<dbReference type="PANTHER" id="PTHR43358">
    <property type="entry name" value="ALPHA/BETA-HYDROLASE"/>
    <property type="match status" value="1"/>
</dbReference>
<proteinExistence type="predicted"/>
<dbReference type="InterPro" id="IPR022742">
    <property type="entry name" value="Hydrolase_4"/>
</dbReference>
<name>A0A0R1U227_9LACO</name>
<evidence type="ECO:0000259" key="1">
    <source>
        <dbReference type="Pfam" id="PF12146"/>
    </source>
</evidence>
<sequence>MKNKWWRYLLGALVIILLGGLAYGSNYLVDFAFTRKDPTPSIAKKERVLVRDQAWLKKVRKQTWTQMAANSDLKLKATYVPATKKTNKTIVVAHGYHENHGRMASYIRMFHNLGYNVLAPDDRGAGQSQGKYTTFGWLDRLDYVKWIQLVVKKTGQDAQIGLFGVSMGGATVMMTSGERLPRQVKAIIEDCGYDSVENELTYQLKNLFALPKQPLITTASWVARFKVGFDFLHASAAEQLKHNHLPIFFIHGDQDKYVPTKMVYQNYRASQGPKQLWITKKTAHAMSYYNYPHVYRTKTAAFFAKYLN</sequence>
<feature type="domain" description="Serine aminopeptidase S33" evidence="1">
    <location>
        <begin position="85"/>
        <end position="188"/>
    </location>
</feature>
<dbReference type="OrthoDB" id="9776685at2"/>
<evidence type="ECO:0000313" key="2">
    <source>
        <dbReference type="EMBL" id="KRL85283.1"/>
    </source>
</evidence>
<comment type="caution">
    <text evidence="2">The sequence shown here is derived from an EMBL/GenBank/DDBJ whole genome shotgun (WGS) entry which is preliminary data.</text>
</comment>